<dbReference type="AlphaFoldDB" id="A0A7I8DD80"/>
<dbReference type="KEGG" id="eff:skT53_29620"/>
<organism evidence="6 7">
    <name type="scientific">Effusibacillus dendaii</name>
    <dbReference type="NCBI Taxonomy" id="2743772"/>
    <lineage>
        <taxon>Bacteria</taxon>
        <taxon>Bacillati</taxon>
        <taxon>Bacillota</taxon>
        <taxon>Bacilli</taxon>
        <taxon>Bacillales</taxon>
        <taxon>Alicyclobacillaceae</taxon>
        <taxon>Effusibacillus</taxon>
    </lineage>
</organism>
<sequence length="201" mass="22830">MRKGERTKQMILAESVSLFNQQGYLASSIFDVMKKTGLKKGGIYNHFESKEELVRQTFQFAVDQIRKHIRNTIKEKETAADRLLAVITVFQDLAEDRPIPGGCPIMNVAIESDDAHPALCKEARDAMDGLRSLIESTVKKGIQRREIRPEVNGQAVATVFVSMLEGALMLSRLYVDPQYMRDAVDHLKKYVQTLLQCETIW</sequence>
<evidence type="ECO:0000313" key="6">
    <source>
        <dbReference type="EMBL" id="BCJ87977.1"/>
    </source>
</evidence>
<dbReference type="PANTHER" id="PTHR47506:SF3">
    <property type="entry name" value="HTH-TYPE TRANSCRIPTIONAL REGULATOR LMRA"/>
    <property type="match status" value="1"/>
</dbReference>
<dbReference type="RefSeq" id="WP_200758527.1">
    <property type="nucleotide sequence ID" value="NZ_AP023366.1"/>
</dbReference>
<dbReference type="InterPro" id="IPR011075">
    <property type="entry name" value="TetR_C"/>
</dbReference>
<dbReference type="GO" id="GO:0003677">
    <property type="term" value="F:DNA binding"/>
    <property type="evidence" value="ECO:0007669"/>
    <property type="project" value="UniProtKB-UniRule"/>
</dbReference>
<dbReference type="SUPFAM" id="SSF48498">
    <property type="entry name" value="Tetracyclin repressor-like, C-terminal domain"/>
    <property type="match status" value="1"/>
</dbReference>
<dbReference type="InterPro" id="IPR001647">
    <property type="entry name" value="HTH_TetR"/>
</dbReference>
<protein>
    <submittedName>
        <fullName evidence="6">TetR family transcriptional regulator</fullName>
    </submittedName>
</protein>
<dbReference type="PROSITE" id="PS50977">
    <property type="entry name" value="HTH_TETR_2"/>
    <property type="match status" value="1"/>
</dbReference>
<accession>A0A7I8DD80</accession>
<name>A0A7I8DD80_9BACL</name>
<keyword evidence="3" id="KW-0804">Transcription</keyword>
<proteinExistence type="predicted"/>
<dbReference type="Pfam" id="PF00440">
    <property type="entry name" value="TetR_N"/>
    <property type="match status" value="1"/>
</dbReference>
<evidence type="ECO:0000256" key="3">
    <source>
        <dbReference type="ARBA" id="ARBA00023163"/>
    </source>
</evidence>
<gene>
    <name evidence="6" type="ORF">skT53_29620</name>
</gene>
<keyword evidence="7" id="KW-1185">Reference proteome</keyword>
<evidence type="ECO:0000259" key="5">
    <source>
        <dbReference type="PROSITE" id="PS50977"/>
    </source>
</evidence>
<dbReference type="SUPFAM" id="SSF46689">
    <property type="entry name" value="Homeodomain-like"/>
    <property type="match status" value="1"/>
</dbReference>
<reference evidence="6 7" key="1">
    <citation type="submission" date="2020-08" db="EMBL/GenBank/DDBJ databases">
        <title>Complete Genome Sequence of Effusibacillus dendaii Strain skT53, Isolated from Farmland soil.</title>
        <authorList>
            <person name="Konishi T."/>
            <person name="Kawasaki H."/>
        </authorList>
    </citation>
    <scope>NUCLEOTIDE SEQUENCE [LARGE SCALE GENOMIC DNA]</scope>
    <source>
        <strain evidence="7">skT53</strain>
    </source>
</reference>
<dbReference type="PRINTS" id="PR00455">
    <property type="entry name" value="HTHTETR"/>
</dbReference>
<dbReference type="Pfam" id="PF16925">
    <property type="entry name" value="TetR_C_13"/>
    <property type="match status" value="1"/>
</dbReference>
<feature type="domain" description="HTH tetR-type" evidence="5">
    <location>
        <begin position="5"/>
        <end position="65"/>
    </location>
</feature>
<keyword evidence="2 4" id="KW-0238">DNA-binding</keyword>
<evidence type="ECO:0000313" key="7">
    <source>
        <dbReference type="Proteomes" id="UP000593802"/>
    </source>
</evidence>
<dbReference type="InterPro" id="IPR036271">
    <property type="entry name" value="Tet_transcr_reg_TetR-rel_C_sf"/>
</dbReference>
<dbReference type="PANTHER" id="PTHR47506">
    <property type="entry name" value="TRANSCRIPTIONAL REGULATORY PROTEIN"/>
    <property type="match status" value="1"/>
</dbReference>
<dbReference type="Proteomes" id="UP000593802">
    <property type="component" value="Chromosome"/>
</dbReference>
<evidence type="ECO:0000256" key="1">
    <source>
        <dbReference type="ARBA" id="ARBA00023015"/>
    </source>
</evidence>
<dbReference type="InterPro" id="IPR009057">
    <property type="entry name" value="Homeodomain-like_sf"/>
</dbReference>
<feature type="DNA-binding region" description="H-T-H motif" evidence="4">
    <location>
        <begin position="28"/>
        <end position="47"/>
    </location>
</feature>
<dbReference type="EMBL" id="AP023366">
    <property type="protein sequence ID" value="BCJ87977.1"/>
    <property type="molecule type" value="Genomic_DNA"/>
</dbReference>
<evidence type="ECO:0000256" key="4">
    <source>
        <dbReference type="PROSITE-ProRule" id="PRU00335"/>
    </source>
</evidence>
<dbReference type="Gene3D" id="1.10.357.10">
    <property type="entry name" value="Tetracycline Repressor, domain 2"/>
    <property type="match status" value="1"/>
</dbReference>
<evidence type="ECO:0000256" key="2">
    <source>
        <dbReference type="ARBA" id="ARBA00023125"/>
    </source>
</evidence>
<keyword evidence="1" id="KW-0805">Transcription regulation</keyword>